<dbReference type="CDD" id="cd09740">
    <property type="entry name" value="Csx3_III-U"/>
    <property type="match status" value="1"/>
</dbReference>
<reference evidence="1 2" key="1">
    <citation type="submission" date="2016-11" db="EMBL/GenBank/DDBJ databases">
        <title>Draft Genome Sequences of Nine Cyanobacterial Strains from Diverse Habitats.</title>
        <authorList>
            <person name="Zhu T."/>
            <person name="Hou S."/>
            <person name="Lu X."/>
            <person name="Hess W.R."/>
        </authorList>
    </citation>
    <scope>NUCLEOTIDE SEQUENCE [LARGE SCALE GENOMIC DNA]</scope>
    <source>
        <strain evidence="1 2">IAM M-71</strain>
    </source>
</reference>
<organism evidence="1 2">
    <name type="scientific">[Phormidium ambiguum] IAM M-71</name>
    <dbReference type="NCBI Taxonomy" id="454136"/>
    <lineage>
        <taxon>Bacteria</taxon>
        <taxon>Bacillati</taxon>
        <taxon>Cyanobacteriota</taxon>
        <taxon>Cyanophyceae</taxon>
        <taxon>Oscillatoriophycideae</taxon>
        <taxon>Aerosakkonematales</taxon>
        <taxon>Aerosakkonemataceae</taxon>
        <taxon>Floridanema</taxon>
    </lineage>
</organism>
<proteinExistence type="predicted"/>
<dbReference type="InterPro" id="IPR013409">
    <property type="entry name" value="CRISPR-assoc_prot_Crn3/Csx3"/>
</dbReference>
<evidence type="ECO:0000313" key="1">
    <source>
        <dbReference type="EMBL" id="OKH35748.1"/>
    </source>
</evidence>
<dbReference type="EMBL" id="MRCE01000020">
    <property type="protein sequence ID" value="OKH35748.1"/>
    <property type="molecule type" value="Genomic_DNA"/>
</dbReference>
<dbReference type="Proteomes" id="UP000185860">
    <property type="component" value="Unassembled WGS sequence"/>
</dbReference>
<protein>
    <submittedName>
        <fullName evidence="1">CRISPR-associated protein Csx3</fullName>
    </submittedName>
</protein>
<dbReference type="Pfam" id="PF09620">
    <property type="entry name" value="Cas_csx3"/>
    <property type="match status" value="1"/>
</dbReference>
<dbReference type="STRING" id="454136.NIES2119_19405"/>
<accession>A0A1U7IFD8</accession>
<dbReference type="RefSeq" id="WP_073595235.1">
    <property type="nucleotide sequence ID" value="NZ_MRCE01000020.1"/>
</dbReference>
<dbReference type="InterPro" id="IPR027417">
    <property type="entry name" value="P-loop_NTPase"/>
</dbReference>
<dbReference type="SUPFAM" id="SSF52540">
    <property type="entry name" value="P-loop containing nucleoside triphosphate hydrolases"/>
    <property type="match status" value="1"/>
</dbReference>
<dbReference type="NCBIfam" id="TIGR02579">
    <property type="entry name" value="cas_csx3"/>
    <property type="match status" value="1"/>
</dbReference>
<name>A0A1U7IFD8_9CYAN</name>
<gene>
    <name evidence="1" type="ORF">NIES2119_19405</name>
</gene>
<sequence length="305" mass="33878">MTKPAKNNICLSLSHQQNPQGLKYQLLSIELTSEDRIISPEELADLELPSGINTTIGVIISGRAPIWLYNYLVHELHPTAWIASYEPRLHCAIVVATHSHLVKIAQRISLEQQQDSPLCTGLMIVGPPNSGKSVLSHALFTALLPQFSNIYLQRANWDGEGNYVLELTPEANGDGETFKAANKGSLTPEFFPFQAEAILQLRRQKSLVIVDVGGMVQPEKQPILEACSHYLIISSSPEEVESWHNFCRDRANLKPVAVIHSSLTECEIIHQEQPYLEMTCGPWIAGQPRPIPQTLIAAVQKLVKI</sequence>
<evidence type="ECO:0000313" key="2">
    <source>
        <dbReference type="Proteomes" id="UP000185860"/>
    </source>
</evidence>
<comment type="caution">
    <text evidence="1">The sequence shown here is derived from an EMBL/GenBank/DDBJ whole genome shotgun (WGS) entry which is preliminary data.</text>
</comment>
<dbReference type="AlphaFoldDB" id="A0A1U7IFD8"/>
<dbReference type="OrthoDB" id="9810787at2"/>